<feature type="transmembrane region" description="Helical" evidence="7">
    <location>
        <begin position="367"/>
        <end position="388"/>
    </location>
</feature>
<proteinExistence type="inferred from homology"/>
<keyword evidence="4 7" id="KW-0812">Transmembrane</keyword>
<feature type="transmembrane region" description="Helical" evidence="7">
    <location>
        <begin position="228"/>
        <end position="245"/>
    </location>
</feature>
<feature type="transmembrane region" description="Helical" evidence="7">
    <location>
        <begin position="130"/>
        <end position="154"/>
    </location>
</feature>
<dbReference type="AlphaFoldDB" id="A0AAD8LF08"/>
<keyword evidence="5 7" id="KW-1133">Transmembrane helix</keyword>
<dbReference type="InterPro" id="IPR037185">
    <property type="entry name" value="EmrE-like"/>
</dbReference>
<organism evidence="8 9">
    <name type="scientific">Tagetes erecta</name>
    <name type="common">African marigold</name>
    <dbReference type="NCBI Taxonomy" id="13708"/>
    <lineage>
        <taxon>Eukaryota</taxon>
        <taxon>Viridiplantae</taxon>
        <taxon>Streptophyta</taxon>
        <taxon>Embryophyta</taxon>
        <taxon>Tracheophyta</taxon>
        <taxon>Spermatophyta</taxon>
        <taxon>Magnoliopsida</taxon>
        <taxon>eudicotyledons</taxon>
        <taxon>Gunneridae</taxon>
        <taxon>Pentapetalae</taxon>
        <taxon>asterids</taxon>
        <taxon>campanulids</taxon>
        <taxon>Asterales</taxon>
        <taxon>Asteraceae</taxon>
        <taxon>Asteroideae</taxon>
        <taxon>Heliantheae alliance</taxon>
        <taxon>Tageteae</taxon>
        <taxon>Tagetes</taxon>
    </lineage>
</organism>
<keyword evidence="3 7" id="KW-0813">Transport</keyword>
<evidence type="ECO:0000313" key="9">
    <source>
        <dbReference type="Proteomes" id="UP001229421"/>
    </source>
</evidence>
<keyword evidence="9" id="KW-1185">Reference proteome</keyword>
<feature type="transmembrane region" description="Helical" evidence="7">
    <location>
        <begin position="99"/>
        <end position="118"/>
    </location>
</feature>
<dbReference type="InterPro" id="IPR030182">
    <property type="entry name" value="PUP_plant"/>
</dbReference>
<evidence type="ECO:0000256" key="5">
    <source>
        <dbReference type="ARBA" id="ARBA00022989"/>
    </source>
</evidence>
<dbReference type="Proteomes" id="UP001229421">
    <property type="component" value="Unassembled WGS sequence"/>
</dbReference>
<accession>A0AAD8LF08</accession>
<feature type="transmembrane region" description="Helical" evidence="7">
    <location>
        <begin position="265"/>
        <end position="285"/>
    </location>
</feature>
<comment type="subcellular location">
    <subcellularLocation>
        <location evidence="1 7">Membrane</location>
        <topology evidence="1 7">Multi-pass membrane protein</topology>
    </subcellularLocation>
</comment>
<keyword evidence="6 7" id="KW-0472">Membrane</keyword>
<reference evidence="8" key="1">
    <citation type="journal article" date="2023" name="bioRxiv">
        <title>Improved chromosome-level genome assembly for marigold (Tagetes erecta).</title>
        <authorList>
            <person name="Jiang F."/>
            <person name="Yuan L."/>
            <person name="Wang S."/>
            <person name="Wang H."/>
            <person name="Xu D."/>
            <person name="Wang A."/>
            <person name="Fan W."/>
        </authorList>
    </citation>
    <scope>NUCLEOTIDE SEQUENCE</scope>
    <source>
        <strain evidence="8">WSJ</strain>
        <tissue evidence="8">Leaf</tissue>
    </source>
</reference>
<comment type="caution">
    <text evidence="7">Lacks conserved residue(s) required for the propagation of feature annotation.</text>
</comment>
<dbReference type="GO" id="GO:0005345">
    <property type="term" value="F:purine nucleobase transmembrane transporter activity"/>
    <property type="evidence" value="ECO:0007669"/>
    <property type="project" value="UniProtKB-UniRule"/>
</dbReference>
<protein>
    <recommendedName>
        <fullName evidence="7">Probable purine permease</fullName>
    </recommendedName>
</protein>
<gene>
    <name evidence="8" type="ORF">QVD17_06097</name>
</gene>
<feature type="transmembrane region" description="Helical" evidence="7">
    <location>
        <begin position="297"/>
        <end position="318"/>
    </location>
</feature>
<dbReference type="PANTHER" id="PTHR31376">
    <property type="entry name" value="OS09G0467300 PROTEIN-RELATED"/>
    <property type="match status" value="1"/>
</dbReference>
<dbReference type="PANTHER" id="PTHR31376:SF105">
    <property type="entry name" value="PURINE PERMEASE-RELATED"/>
    <property type="match status" value="1"/>
</dbReference>
<evidence type="ECO:0000313" key="8">
    <source>
        <dbReference type="EMBL" id="KAK1440272.1"/>
    </source>
</evidence>
<feature type="transmembrane region" description="Helical" evidence="7">
    <location>
        <begin position="338"/>
        <end position="360"/>
    </location>
</feature>
<feature type="transmembrane region" description="Helical" evidence="7">
    <location>
        <begin position="394"/>
        <end position="413"/>
    </location>
</feature>
<dbReference type="GO" id="GO:0015211">
    <property type="term" value="F:purine nucleoside transmembrane transporter activity"/>
    <property type="evidence" value="ECO:0007669"/>
    <property type="project" value="UniProtKB-UniRule"/>
</dbReference>
<sequence>MPNITLYLLFIFPLPIIACHNIFFSQIQLQGPPDLVISILQLKGLVLRHCANYVSGNRVLSFCADLTQIVSIFKKMETGLTSNNQDENKDKMSKSMKKVLLVLNCIMLGLGNCGGPLVQRLYFIKGGKRVWISSWLQTAGWPFLFIPLICSFFYKKRNGRPETKLFSLKPPLFIPCAVLGVLTGLDDYLAAYGVSRLPVSTSALIIATQLAFTAGFAYLLVKQKFTAFTINAVFLLSIGAVVLALHSSTDRPDHESKIKYYEGFFMTLGASALYGFILPSIELTFKKAKQPITYSLVMEMQIVISFFATAFCTVGMLINHDFKAFPREARNFDLGEATYYVILSVTALFWQFFFLGAIGVIFCASSLLSGIVIATLLPVTESLAVLFFHEKFQVEKGLSLALSLWGFISYFYGEFKLIKKKKKHEPDVVGSAP</sequence>
<dbReference type="EMBL" id="JAUHHV010000001">
    <property type="protein sequence ID" value="KAK1440272.1"/>
    <property type="molecule type" value="Genomic_DNA"/>
</dbReference>
<feature type="transmembrane region" description="Helical" evidence="7">
    <location>
        <begin position="166"/>
        <end position="185"/>
    </location>
</feature>
<comment type="caution">
    <text evidence="8">The sequence shown here is derived from an EMBL/GenBank/DDBJ whole genome shotgun (WGS) entry which is preliminary data.</text>
</comment>
<dbReference type="SUPFAM" id="SSF103481">
    <property type="entry name" value="Multidrug resistance efflux transporter EmrE"/>
    <property type="match status" value="1"/>
</dbReference>
<evidence type="ECO:0000256" key="4">
    <source>
        <dbReference type="ARBA" id="ARBA00022692"/>
    </source>
</evidence>
<evidence type="ECO:0000256" key="7">
    <source>
        <dbReference type="RuleBase" id="RU368015"/>
    </source>
</evidence>
<comment type="similarity">
    <text evidence="2 7">Belongs to the purine permeases (TC 2.A.7.14) family.</text>
</comment>
<evidence type="ECO:0000256" key="2">
    <source>
        <dbReference type="ARBA" id="ARBA00006213"/>
    </source>
</evidence>
<evidence type="ECO:0000256" key="1">
    <source>
        <dbReference type="ARBA" id="ARBA00004141"/>
    </source>
</evidence>
<evidence type="ECO:0000256" key="6">
    <source>
        <dbReference type="ARBA" id="ARBA00023136"/>
    </source>
</evidence>
<feature type="transmembrane region" description="Helical" evidence="7">
    <location>
        <begin position="6"/>
        <end position="24"/>
    </location>
</feature>
<evidence type="ECO:0000256" key="3">
    <source>
        <dbReference type="ARBA" id="ARBA00022448"/>
    </source>
</evidence>
<feature type="transmembrane region" description="Helical" evidence="7">
    <location>
        <begin position="197"/>
        <end position="221"/>
    </location>
</feature>
<name>A0AAD8LF08_TARER</name>
<dbReference type="GO" id="GO:0016020">
    <property type="term" value="C:membrane"/>
    <property type="evidence" value="ECO:0007669"/>
    <property type="project" value="UniProtKB-SubCell"/>
</dbReference>
<dbReference type="Pfam" id="PF16913">
    <property type="entry name" value="PUNUT"/>
    <property type="match status" value="1"/>
</dbReference>